<dbReference type="EMBL" id="JAFJMO010000001">
    <property type="protein sequence ID" value="KAJ8287652.1"/>
    <property type="molecule type" value="Genomic_DNA"/>
</dbReference>
<dbReference type="GO" id="GO:0015074">
    <property type="term" value="P:DNA integration"/>
    <property type="evidence" value="ECO:0007669"/>
    <property type="project" value="InterPro"/>
</dbReference>
<name>A0A9Q1I6I6_CONCO</name>
<dbReference type="Gene3D" id="3.30.420.10">
    <property type="entry name" value="Ribonuclease H-like superfamily/Ribonuclease H"/>
    <property type="match status" value="1"/>
</dbReference>
<evidence type="ECO:0000256" key="3">
    <source>
        <dbReference type="ARBA" id="ARBA00022729"/>
    </source>
</evidence>
<gene>
    <name evidence="9" type="ORF">COCON_G00003110</name>
</gene>
<sequence>MSLQVLSSRRTEELRQAVKGDIICQQLSEVVAGPAPPRSCHNSCDHFFSMKEELTVEDGLLLRGQRLIIPAALQTFYVGQLHQGHPGIEATKRRARETMYWTSMYADIKREVSRCAACNALTSHNTKEPMHLHDIPELLWSFTAADIFEWHAKMHLVLVDSYSGWFELDYLPNMTSNTVIAKLKRHFATHGVPHTLMTDNGTQFTGRDFADFSQAWDFKHIRSSPYYPQSNGLAECAVRSAKHLLEKCHRDSTDIQAALLHTRNIPRDGLPSAAQRLMSRQTRTFLPATTDMLPPAVQANVAAAIVVLCVILCSSVALITIMFWALGLSLCVVLVAGNALNCTKCVAEDWAACSGIANACPAGQKCVAAASELTEVDFKKETHVTKKVARSCADAGFCNANLSFNFKYASWKIRTGCDNEEPAVNKEANDNDLECMGCIAVPSLCKKTVQCRGDEHMCIKVVERVAGNIMVSKGCATKSVCKQGVNISDVLGPVLRGKVYCCQGNLCNGGSRQSAIIPLLLFPLLVFPLLVFQVFA</sequence>
<evidence type="ECO:0000313" key="9">
    <source>
        <dbReference type="EMBL" id="KAJ8287652.1"/>
    </source>
</evidence>
<dbReference type="Gene3D" id="1.10.340.70">
    <property type="match status" value="1"/>
</dbReference>
<dbReference type="InterPro" id="IPR016054">
    <property type="entry name" value="LY6_UPA_recep-like"/>
</dbReference>
<dbReference type="InterPro" id="IPR041588">
    <property type="entry name" value="Integrase_H2C2"/>
</dbReference>
<reference evidence="9" key="1">
    <citation type="journal article" date="2023" name="Science">
        <title>Genome structures resolve the early diversification of teleost fishes.</title>
        <authorList>
            <person name="Parey E."/>
            <person name="Louis A."/>
            <person name="Montfort J."/>
            <person name="Bouchez O."/>
            <person name="Roques C."/>
            <person name="Iampietro C."/>
            <person name="Lluch J."/>
            <person name="Castinel A."/>
            <person name="Donnadieu C."/>
            <person name="Desvignes T."/>
            <person name="Floi Bucao C."/>
            <person name="Jouanno E."/>
            <person name="Wen M."/>
            <person name="Mejri S."/>
            <person name="Dirks R."/>
            <person name="Jansen H."/>
            <person name="Henkel C."/>
            <person name="Chen W.J."/>
            <person name="Zahm M."/>
            <person name="Cabau C."/>
            <person name="Klopp C."/>
            <person name="Thompson A.W."/>
            <person name="Robinson-Rechavi M."/>
            <person name="Braasch I."/>
            <person name="Lecointre G."/>
            <person name="Bobe J."/>
            <person name="Postlethwait J.H."/>
            <person name="Berthelot C."/>
            <person name="Roest Crollius H."/>
            <person name="Guiguen Y."/>
        </authorList>
    </citation>
    <scope>NUCLEOTIDE SEQUENCE</scope>
    <source>
        <strain evidence="9">Concon-B</strain>
    </source>
</reference>
<organism evidence="9 10">
    <name type="scientific">Conger conger</name>
    <name type="common">Conger eel</name>
    <name type="synonym">Muraena conger</name>
    <dbReference type="NCBI Taxonomy" id="82655"/>
    <lineage>
        <taxon>Eukaryota</taxon>
        <taxon>Metazoa</taxon>
        <taxon>Chordata</taxon>
        <taxon>Craniata</taxon>
        <taxon>Vertebrata</taxon>
        <taxon>Euteleostomi</taxon>
        <taxon>Actinopterygii</taxon>
        <taxon>Neopterygii</taxon>
        <taxon>Teleostei</taxon>
        <taxon>Anguilliformes</taxon>
        <taxon>Congridae</taxon>
        <taxon>Conger</taxon>
    </lineage>
</organism>
<dbReference type="AlphaFoldDB" id="A0A9Q1I6I6"/>
<keyword evidence="10" id="KW-1185">Reference proteome</keyword>
<keyword evidence="3" id="KW-0732">Signal</keyword>
<feature type="domain" description="Integrase catalytic" evidence="8">
    <location>
        <begin position="132"/>
        <end position="302"/>
    </location>
</feature>
<keyword evidence="4 7" id="KW-0472">Membrane</keyword>
<dbReference type="InterPro" id="IPR035076">
    <property type="entry name" value="Toxin/TOLIP"/>
</dbReference>
<dbReference type="Pfam" id="PF00087">
    <property type="entry name" value="Toxin_TOLIP"/>
    <property type="match status" value="1"/>
</dbReference>
<dbReference type="FunFam" id="1.10.340.70:FF:000003">
    <property type="entry name" value="Protein CBG25708"/>
    <property type="match status" value="1"/>
</dbReference>
<keyword evidence="7" id="KW-0812">Transmembrane</keyword>
<evidence type="ECO:0000256" key="7">
    <source>
        <dbReference type="SAM" id="Phobius"/>
    </source>
</evidence>
<keyword evidence="2" id="KW-1003">Cell membrane</keyword>
<dbReference type="PANTHER" id="PTHR37984">
    <property type="entry name" value="PROTEIN CBG26694"/>
    <property type="match status" value="1"/>
</dbReference>
<dbReference type="GO" id="GO:0005886">
    <property type="term" value="C:plasma membrane"/>
    <property type="evidence" value="ECO:0007669"/>
    <property type="project" value="UniProtKB-SubCell"/>
</dbReference>
<dbReference type="InterPro" id="IPR036397">
    <property type="entry name" value="RNaseH_sf"/>
</dbReference>
<dbReference type="Pfam" id="PF17921">
    <property type="entry name" value="Integrase_H2C2"/>
    <property type="match status" value="1"/>
</dbReference>
<evidence type="ECO:0000256" key="1">
    <source>
        <dbReference type="ARBA" id="ARBA00004236"/>
    </source>
</evidence>
<dbReference type="OrthoDB" id="5945173at2759"/>
<dbReference type="PROSITE" id="PS50994">
    <property type="entry name" value="INTEGRASE"/>
    <property type="match status" value="1"/>
</dbReference>
<evidence type="ECO:0000313" key="10">
    <source>
        <dbReference type="Proteomes" id="UP001152803"/>
    </source>
</evidence>
<evidence type="ECO:0000256" key="2">
    <source>
        <dbReference type="ARBA" id="ARBA00022475"/>
    </source>
</evidence>
<dbReference type="SMART" id="SM00134">
    <property type="entry name" value="LU"/>
    <property type="match status" value="1"/>
</dbReference>
<comment type="caution">
    <text evidence="9">The sequence shown here is derived from an EMBL/GenBank/DDBJ whole genome shotgun (WGS) entry which is preliminary data.</text>
</comment>
<dbReference type="InterPro" id="IPR045860">
    <property type="entry name" value="Snake_toxin-like_sf"/>
</dbReference>
<dbReference type="GO" id="GO:0003676">
    <property type="term" value="F:nucleic acid binding"/>
    <property type="evidence" value="ECO:0007669"/>
    <property type="project" value="InterPro"/>
</dbReference>
<feature type="transmembrane region" description="Helical" evidence="7">
    <location>
        <begin position="301"/>
        <end position="326"/>
    </location>
</feature>
<dbReference type="FunFam" id="3.30.420.10:FF:000063">
    <property type="entry name" value="Retrovirus-related Pol polyprotein from transposon 297-like Protein"/>
    <property type="match status" value="1"/>
</dbReference>
<dbReference type="PANTHER" id="PTHR37984:SF8">
    <property type="entry name" value="CCHC-TYPE DOMAIN-CONTAINING PROTEIN"/>
    <property type="match status" value="1"/>
</dbReference>
<feature type="transmembrane region" description="Helical" evidence="7">
    <location>
        <begin position="515"/>
        <end position="535"/>
    </location>
</feature>
<keyword evidence="7" id="KW-1133">Transmembrane helix</keyword>
<accession>A0A9Q1I6I6</accession>
<dbReference type="InterPro" id="IPR012337">
    <property type="entry name" value="RNaseH-like_sf"/>
</dbReference>
<evidence type="ECO:0000259" key="8">
    <source>
        <dbReference type="PROSITE" id="PS50994"/>
    </source>
</evidence>
<protein>
    <recommendedName>
        <fullName evidence="6">Gypsy retrotransposon integrase-like protein 1</fullName>
    </recommendedName>
</protein>
<comment type="subcellular location">
    <subcellularLocation>
        <location evidence="1">Cell membrane</location>
    </subcellularLocation>
</comment>
<proteinExistence type="predicted"/>
<dbReference type="Proteomes" id="UP001152803">
    <property type="component" value="Unassembled WGS sequence"/>
</dbReference>
<dbReference type="SUPFAM" id="SSF53098">
    <property type="entry name" value="Ribonuclease H-like"/>
    <property type="match status" value="1"/>
</dbReference>
<dbReference type="Gene3D" id="2.10.60.10">
    <property type="entry name" value="CD59"/>
    <property type="match status" value="1"/>
</dbReference>
<evidence type="ECO:0000256" key="4">
    <source>
        <dbReference type="ARBA" id="ARBA00023136"/>
    </source>
</evidence>
<dbReference type="InterPro" id="IPR001584">
    <property type="entry name" value="Integrase_cat-core"/>
</dbReference>
<dbReference type="InterPro" id="IPR050951">
    <property type="entry name" value="Retrovirus_Pol_polyprotein"/>
</dbReference>
<keyword evidence="5" id="KW-0325">Glycoprotein</keyword>
<evidence type="ECO:0000256" key="6">
    <source>
        <dbReference type="ARBA" id="ARBA00039658"/>
    </source>
</evidence>
<evidence type="ECO:0000256" key="5">
    <source>
        <dbReference type="ARBA" id="ARBA00023180"/>
    </source>
</evidence>
<dbReference type="Pfam" id="PF00665">
    <property type="entry name" value="rve"/>
    <property type="match status" value="1"/>
</dbReference>
<dbReference type="SUPFAM" id="SSF57302">
    <property type="entry name" value="Snake toxin-like"/>
    <property type="match status" value="1"/>
</dbReference>